<feature type="repeat" description="TPR" evidence="7">
    <location>
        <begin position="370"/>
        <end position="403"/>
    </location>
</feature>
<dbReference type="Pfam" id="PF13181">
    <property type="entry name" value="TPR_8"/>
    <property type="match status" value="1"/>
</dbReference>
<feature type="repeat" description="TPR" evidence="7">
    <location>
        <begin position="404"/>
        <end position="437"/>
    </location>
</feature>
<dbReference type="OrthoDB" id="10262026at2759"/>
<feature type="repeat" description="TPR" evidence="7">
    <location>
        <begin position="302"/>
        <end position="335"/>
    </location>
</feature>
<dbReference type="SUPFAM" id="SSF48452">
    <property type="entry name" value="TPR-like"/>
    <property type="match status" value="1"/>
</dbReference>
<dbReference type="EMBL" id="MCFI01000028">
    <property type="protein sequence ID" value="ORY74830.1"/>
    <property type="molecule type" value="Genomic_DNA"/>
</dbReference>
<evidence type="ECO:0000259" key="8">
    <source>
        <dbReference type="Pfam" id="PF04049"/>
    </source>
</evidence>
<dbReference type="Proteomes" id="UP000193685">
    <property type="component" value="Unassembled WGS sequence"/>
</dbReference>
<dbReference type="Pfam" id="PF13432">
    <property type="entry name" value="TPR_16"/>
    <property type="match status" value="1"/>
</dbReference>
<gene>
    <name evidence="9" type="ORF">BCR37DRAFT_403830</name>
</gene>
<dbReference type="OMA" id="ERCLYHS"/>
<dbReference type="GO" id="GO:0045842">
    <property type="term" value="P:positive regulation of mitotic metaphase/anaphase transition"/>
    <property type="evidence" value="ECO:0007669"/>
    <property type="project" value="TreeGrafter"/>
</dbReference>
<evidence type="ECO:0000256" key="2">
    <source>
        <dbReference type="ARBA" id="ARBA00022737"/>
    </source>
</evidence>
<dbReference type="GO" id="GO:0005680">
    <property type="term" value="C:anaphase-promoting complex"/>
    <property type="evidence" value="ECO:0007669"/>
    <property type="project" value="InterPro"/>
</dbReference>
<evidence type="ECO:0000256" key="1">
    <source>
        <dbReference type="ARBA" id="ARBA00022618"/>
    </source>
</evidence>
<evidence type="ECO:0000313" key="9">
    <source>
        <dbReference type="EMBL" id="ORY74830.1"/>
    </source>
</evidence>
<name>A0A1Y2ETE3_PROLT</name>
<feature type="domain" description="Cdc23" evidence="8">
    <location>
        <begin position="8"/>
        <end position="241"/>
    </location>
</feature>
<evidence type="ECO:0000256" key="6">
    <source>
        <dbReference type="ARBA" id="ARBA00023306"/>
    </source>
</evidence>
<dbReference type="RefSeq" id="XP_040722136.1">
    <property type="nucleotide sequence ID" value="XM_040872038.1"/>
</dbReference>
<dbReference type="PANTHER" id="PTHR12558:SF10">
    <property type="entry name" value="CELL DIVISION CYCLE PROTEIN 23 HOMOLOG"/>
    <property type="match status" value="1"/>
</dbReference>
<organism evidence="9 10">
    <name type="scientific">Protomyces lactucae-debilis</name>
    <dbReference type="NCBI Taxonomy" id="2754530"/>
    <lineage>
        <taxon>Eukaryota</taxon>
        <taxon>Fungi</taxon>
        <taxon>Dikarya</taxon>
        <taxon>Ascomycota</taxon>
        <taxon>Taphrinomycotina</taxon>
        <taxon>Taphrinomycetes</taxon>
        <taxon>Taphrinales</taxon>
        <taxon>Protomycetaceae</taxon>
        <taxon>Protomyces</taxon>
    </lineage>
</organism>
<dbReference type="InterPro" id="IPR011990">
    <property type="entry name" value="TPR-like_helical_dom_sf"/>
</dbReference>
<dbReference type="InterPro" id="IPR019734">
    <property type="entry name" value="TPR_rpt"/>
</dbReference>
<sequence>MATVDAHDLLQAAHNAADRGLYQSAKWLFELADALPSSSQPAAALSAEMSKDSVAYAIAKASFDCREHLRCASMLKQAGMSTAKSYFLHFYARFLASEKDRQEEGEILMGPRDNQANKELPKLLEELLAVVHQGISDHFLLYLLGMLQRHLNRHEEAVQSLVQALTQNIYNHSAWQELMLCMTSPSILAKTCSLLPTHPMTQLFNAVAQLDLHKSGPELSSLLDELASLLPGSGYIQRLRAIHAYNAQDYEQAELLFDALHKADPHQLEGMDIYSNVLFVLERRAKLVDLAKRMTATDRFRPETCCVVGNYHSLSGEHEKAVLSFRKALKLNRNYLPAWTLMGHEYVELKNTHAAIESYRRAVDVNRKDYRAWYGLGQTYEMLEMHHYALHYFQRAAALKPYDVRMWTAVGGCYEKLGRVPEAIKAFKRALLGGEEATDPSYLAKLGDLHEQVGDQSSAASFFNACVNLADEHNIEGDPAIVRARLWLARYLHASGRMAEAESVFSSPSGDTNH</sequence>
<dbReference type="Pfam" id="PF13414">
    <property type="entry name" value="TPR_11"/>
    <property type="match status" value="1"/>
</dbReference>
<keyword evidence="5 7" id="KW-0802">TPR repeat</keyword>
<dbReference type="AlphaFoldDB" id="A0A1Y2ETE3"/>
<evidence type="ECO:0000313" key="10">
    <source>
        <dbReference type="Proteomes" id="UP000193685"/>
    </source>
</evidence>
<dbReference type="GO" id="GO:0051301">
    <property type="term" value="P:cell division"/>
    <property type="evidence" value="ECO:0007669"/>
    <property type="project" value="UniProtKB-KW"/>
</dbReference>
<dbReference type="PROSITE" id="PS50005">
    <property type="entry name" value="TPR"/>
    <property type="match status" value="4"/>
</dbReference>
<dbReference type="Pfam" id="PF04049">
    <property type="entry name" value="ANAPC8"/>
    <property type="match status" value="1"/>
</dbReference>
<dbReference type="PANTHER" id="PTHR12558">
    <property type="entry name" value="CELL DIVISION CYCLE 16,23,27"/>
    <property type="match status" value="1"/>
</dbReference>
<evidence type="ECO:0000256" key="3">
    <source>
        <dbReference type="ARBA" id="ARBA00022776"/>
    </source>
</evidence>
<dbReference type="SMART" id="SM00028">
    <property type="entry name" value="TPR"/>
    <property type="match status" value="7"/>
</dbReference>
<protein>
    <recommendedName>
        <fullName evidence="8">Cdc23 domain-containing protein</fullName>
    </recommendedName>
</protein>
<feature type="repeat" description="TPR" evidence="7">
    <location>
        <begin position="336"/>
        <end position="369"/>
    </location>
</feature>
<reference evidence="9 10" key="1">
    <citation type="submission" date="2016-07" db="EMBL/GenBank/DDBJ databases">
        <title>Pervasive Adenine N6-methylation of Active Genes in Fungi.</title>
        <authorList>
            <consortium name="DOE Joint Genome Institute"/>
            <person name="Mondo S.J."/>
            <person name="Dannebaum R.O."/>
            <person name="Kuo R.C."/>
            <person name="Labutti K."/>
            <person name="Haridas S."/>
            <person name="Kuo A."/>
            <person name="Salamov A."/>
            <person name="Ahrendt S.R."/>
            <person name="Lipzen A."/>
            <person name="Sullivan W."/>
            <person name="Andreopoulos W.B."/>
            <person name="Clum A."/>
            <person name="Lindquist E."/>
            <person name="Daum C."/>
            <person name="Ramamoorthy G.K."/>
            <person name="Gryganskyi A."/>
            <person name="Culley D."/>
            <person name="Magnuson J.K."/>
            <person name="James T.Y."/>
            <person name="O'Malley M.A."/>
            <person name="Stajich J.E."/>
            <person name="Spatafora J.W."/>
            <person name="Visel A."/>
            <person name="Grigoriev I.V."/>
        </authorList>
    </citation>
    <scope>NUCLEOTIDE SEQUENCE [LARGE SCALE GENOMIC DNA]</scope>
    <source>
        <strain evidence="9 10">12-1054</strain>
    </source>
</reference>
<evidence type="ECO:0000256" key="4">
    <source>
        <dbReference type="ARBA" id="ARBA00022786"/>
    </source>
</evidence>
<keyword evidence="2" id="KW-0677">Repeat</keyword>
<evidence type="ECO:0000256" key="7">
    <source>
        <dbReference type="PROSITE-ProRule" id="PRU00339"/>
    </source>
</evidence>
<keyword evidence="4" id="KW-0833">Ubl conjugation pathway</keyword>
<comment type="caution">
    <text evidence="9">The sequence shown here is derived from an EMBL/GenBank/DDBJ whole genome shotgun (WGS) entry which is preliminary data.</text>
</comment>
<accession>A0A1Y2ETE3</accession>
<dbReference type="STRING" id="56484.A0A1Y2ETE3"/>
<keyword evidence="10" id="KW-1185">Reference proteome</keyword>
<dbReference type="GO" id="GO:0031145">
    <property type="term" value="P:anaphase-promoting complex-dependent catabolic process"/>
    <property type="evidence" value="ECO:0007669"/>
    <property type="project" value="TreeGrafter"/>
</dbReference>
<dbReference type="SUPFAM" id="SSF81901">
    <property type="entry name" value="HCP-like"/>
    <property type="match status" value="1"/>
</dbReference>
<keyword evidence="6" id="KW-0131">Cell cycle</keyword>
<keyword evidence="1" id="KW-0132">Cell division</keyword>
<dbReference type="GO" id="GO:0016567">
    <property type="term" value="P:protein ubiquitination"/>
    <property type="evidence" value="ECO:0007669"/>
    <property type="project" value="TreeGrafter"/>
</dbReference>
<dbReference type="InterPro" id="IPR007192">
    <property type="entry name" value="APC8"/>
</dbReference>
<proteinExistence type="predicted"/>
<keyword evidence="3" id="KW-0498">Mitosis</keyword>
<evidence type="ECO:0000256" key="5">
    <source>
        <dbReference type="ARBA" id="ARBA00022803"/>
    </source>
</evidence>
<dbReference type="Gene3D" id="1.25.40.10">
    <property type="entry name" value="Tetratricopeptide repeat domain"/>
    <property type="match status" value="2"/>
</dbReference>
<dbReference type="GeneID" id="63788637"/>